<dbReference type="EMBL" id="JAVYJV010000002">
    <property type="protein sequence ID" value="KAK4377328.1"/>
    <property type="molecule type" value="Genomic_DNA"/>
</dbReference>
<evidence type="ECO:0000313" key="1">
    <source>
        <dbReference type="EMBL" id="KAK4377328.1"/>
    </source>
</evidence>
<sequence>MTKVVTTSYGVSLWRSIRVLWNEFKLNTKIKVANGAKIEFWKDVWHEAGNMKSLFPDIHNSVLHQQRSIADHWTPQGCSFNFRRQLNDWKISRMVNFLSQ</sequence>
<keyword evidence="2" id="KW-1185">Reference proteome</keyword>
<name>A0AAE1SX48_9SOLA</name>
<dbReference type="AlphaFoldDB" id="A0AAE1SX48"/>
<comment type="caution">
    <text evidence="1">The sequence shown here is derived from an EMBL/GenBank/DDBJ whole genome shotgun (WGS) entry which is preliminary data.</text>
</comment>
<organism evidence="1 2">
    <name type="scientific">Anisodus tanguticus</name>
    <dbReference type="NCBI Taxonomy" id="243964"/>
    <lineage>
        <taxon>Eukaryota</taxon>
        <taxon>Viridiplantae</taxon>
        <taxon>Streptophyta</taxon>
        <taxon>Embryophyta</taxon>
        <taxon>Tracheophyta</taxon>
        <taxon>Spermatophyta</taxon>
        <taxon>Magnoliopsida</taxon>
        <taxon>eudicotyledons</taxon>
        <taxon>Gunneridae</taxon>
        <taxon>Pentapetalae</taxon>
        <taxon>asterids</taxon>
        <taxon>lamiids</taxon>
        <taxon>Solanales</taxon>
        <taxon>Solanaceae</taxon>
        <taxon>Solanoideae</taxon>
        <taxon>Hyoscyameae</taxon>
        <taxon>Anisodus</taxon>
    </lineage>
</organism>
<accession>A0AAE1SX48</accession>
<dbReference type="Proteomes" id="UP001291623">
    <property type="component" value="Unassembled WGS sequence"/>
</dbReference>
<protein>
    <submittedName>
        <fullName evidence="1">Uncharacterized protein</fullName>
    </submittedName>
</protein>
<reference evidence="1" key="1">
    <citation type="submission" date="2023-12" db="EMBL/GenBank/DDBJ databases">
        <title>Genome assembly of Anisodus tanguticus.</title>
        <authorList>
            <person name="Wang Y.-J."/>
        </authorList>
    </citation>
    <scope>NUCLEOTIDE SEQUENCE</scope>
    <source>
        <strain evidence="1">KB-2021</strain>
        <tissue evidence="1">Leaf</tissue>
    </source>
</reference>
<proteinExistence type="predicted"/>
<evidence type="ECO:0000313" key="2">
    <source>
        <dbReference type="Proteomes" id="UP001291623"/>
    </source>
</evidence>
<gene>
    <name evidence="1" type="ORF">RND71_003624</name>
</gene>